<reference evidence="1 2" key="1">
    <citation type="submission" date="2017-06" db="EMBL/GenBank/DDBJ databases">
        <title>Genome of Fusarium nygamai isolate CS10214.</title>
        <authorList>
            <person name="Gardiner D.M."/>
            <person name="Obanor F."/>
            <person name="Kazan K."/>
        </authorList>
    </citation>
    <scope>NUCLEOTIDE SEQUENCE [LARGE SCALE GENOMIC DNA]</scope>
    <source>
        <strain evidence="1 2">CS10214</strain>
    </source>
</reference>
<organism evidence="1 2">
    <name type="scientific">Gibberella nygamai</name>
    <name type="common">Bean root rot disease fungus</name>
    <name type="synonym">Fusarium nygamai</name>
    <dbReference type="NCBI Taxonomy" id="42673"/>
    <lineage>
        <taxon>Eukaryota</taxon>
        <taxon>Fungi</taxon>
        <taxon>Dikarya</taxon>
        <taxon>Ascomycota</taxon>
        <taxon>Pezizomycotina</taxon>
        <taxon>Sordariomycetes</taxon>
        <taxon>Hypocreomycetidae</taxon>
        <taxon>Hypocreales</taxon>
        <taxon>Nectriaceae</taxon>
        <taxon>Fusarium</taxon>
        <taxon>Fusarium fujikuroi species complex</taxon>
    </lineage>
</organism>
<sequence length="324" mass="37002">MPSPEYVGLDRLEKYHYDTLSLALRNVLNTDIALMTYAQIIDGLPTADVVWDRYSATYEPSHPIINHKKLCEGALEKAKGFRAQFSMADAMVDLKKLNVYQKAKPSSRSFQLRLIEMTACALHQIGVQLSKLENVHHPSTTAGHDVESTIKWERPPDDLCRIPPKPTMFIATQFTAHDRYPNGVDDMVGYWAENRILGGVALFDHSQAWTGDDEPNVYFQCTRARVTFRVCQLLDTQQSALISFLLADPEDANTNCPLPILPTSENRVRIDPGDAIPVKKVYRDIWERKLPPRRWRAPRLERPKSSLDYPVLDIDAEVERLNRM</sequence>
<dbReference type="AlphaFoldDB" id="A0A2K0VXQ5"/>
<evidence type="ECO:0000313" key="2">
    <source>
        <dbReference type="Proteomes" id="UP000236664"/>
    </source>
</evidence>
<accession>A0A2K0VXQ5</accession>
<protein>
    <submittedName>
        <fullName evidence="1">Uncharacterized protein</fullName>
    </submittedName>
</protein>
<dbReference type="OrthoDB" id="5346581at2759"/>
<comment type="caution">
    <text evidence="1">The sequence shown here is derived from an EMBL/GenBank/DDBJ whole genome shotgun (WGS) entry which is preliminary data.</text>
</comment>
<proteinExistence type="predicted"/>
<dbReference type="Proteomes" id="UP000236664">
    <property type="component" value="Unassembled WGS sequence"/>
</dbReference>
<keyword evidence="2" id="KW-1185">Reference proteome</keyword>
<name>A0A2K0VXQ5_GIBNY</name>
<evidence type="ECO:0000313" key="1">
    <source>
        <dbReference type="EMBL" id="PNP74795.1"/>
    </source>
</evidence>
<gene>
    <name evidence="1" type="ORF">FNYG_11932</name>
</gene>
<dbReference type="EMBL" id="MTQA01000197">
    <property type="protein sequence ID" value="PNP74795.1"/>
    <property type="molecule type" value="Genomic_DNA"/>
</dbReference>